<comment type="subcellular location">
    <subcellularLocation>
        <location evidence="1">Nucleus</location>
    </subcellularLocation>
</comment>
<sequence length="208" mass="22194">VREPPGVLQPTPPPEVLEGVLSRQFGPLPRVAHIARLRRGARGEYEPTGDLAEVLERRQAANAKERERIRNLNSGFSRLRTLVPLVPRDRKPSKADTLRAAAQYIQLLRGLLGDCQQLDADAEQQLGDTGGVPPGGPPETRPGSAPPCPWGPPVLPPCPGALQESGGTVFPAIPKIPGGPAGNPPYSHVQGSRHHSWGHTPVPEPCTP</sequence>
<feature type="region of interest" description="Disordered" evidence="12">
    <location>
        <begin position="125"/>
        <end position="208"/>
    </location>
</feature>
<keyword evidence="2" id="KW-0217">Developmental protein</keyword>
<accession>A0A6J0J3G2</accession>
<dbReference type="PANTHER" id="PTHR23349:SF57">
    <property type="entry name" value="FACTOR IN THE GERMLINE ALPHA"/>
    <property type="match status" value="1"/>
</dbReference>
<evidence type="ECO:0000256" key="8">
    <source>
        <dbReference type="ARBA" id="ARBA00023242"/>
    </source>
</evidence>
<dbReference type="PROSITE" id="PS50888">
    <property type="entry name" value="BHLH"/>
    <property type="match status" value="1"/>
</dbReference>
<keyword evidence="4" id="KW-0896">Oogenesis</keyword>
<evidence type="ECO:0000256" key="7">
    <source>
        <dbReference type="ARBA" id="ARBA00023163"/>
    </source>
</evidence>
<dbReference type="GO" id="GO:0000981">
    <property type="term" value="F:DNA-binding transcription factor activity, RNA polymerase II-specific"/>
    <property type="evidence" value="ECO:0007669"/>
    <property type="project" value="TreeGrafter"/>
</dbReference>
<dbReference type="RefSeq" id="XP_017692764.1">
    <property type="nucleotide sequence ID" value="XM_017837275.1"/>
</dbReference>
<proteinExistence type="predicted"/>
<dbReference type="GeneID" id="108508469"/>
<dbReference type="GO" id="GO:0048477">
    <property type="term" value="P:oogenesis"/>
    <property type="evidence" value="ECO:0007669"/>
    <property type="project" value="UniProtKB-KW"/>
</dbReference>
<dbReference type="FunFam" id="4.10.280.10:FF:000068">
    <property type="entry name" value="factor in the germline alpha"/>
    <property type="match status" value="1"/>
</dbReference>
<dbReference type="SMART" id="SM00353">
    <property type="entry name" value="HLH"/>
    <property type="match status" value="1"/>
</dbReference>
<dbReference type="CTD" id="344018"/>
<dbReference type="OrthoDB" id="5976910at2759"/>
<dbReference type="GO" id="GO:0005634">
    <property type="term" value="C:nucleus"/>
    <property type="evidence" value="ECO:0007669"/>
    <property type="project" value="UniProtKB-SubCell"/>
</dbReference>
<keyword evidence="7" id="KW-0804">Transcription</keyword>
<dbReference type="SUPFAM" id="SSF47459">
    <property type="entry name" value="HLH, helix-loop-helix DNA-binding domain"/>
    <property type="match status" value="1"/>
</dbReference>
<keyword evidence="14" id="KW-1185">Reference proteome</keyword>
<feature type="domain" description="BHLH" evidence="13">
    <location>
        <begin position="56"/>
        <end position="108"/>
    </location>
</feature>
<evidence type="ECO:0000259" key="13">
    <source>
        <dbReference type="PROSITE" id="PS50888"/>
    </source>
</evidence>
<evidence type="ECO:0000256" key="2">
    <source>
        <dbReference type="ARBA" id="ARBA00022473"/>
    </source>
</evidence>
<dbReference type="InterPro" id="IPR011598">
    <property type="entry name" value="bHLH_dom"/>
</dbReference>
<evidence type="ECO:0000256" key="12">
    <source>
        <dbReference type="SAM" id="MobiDB-lite"/>
    </source>
</evidence>
<dbReference type="AlphaFoldDB" id="A0A6J0J3G2"/>
<dbReference type="GO" id="GO:0046983">
    <property type="term" value="F:protein dimerization activity"/>
    <property type="evidence" value="ECO:0007669"/>
    <property type="project" value="InterPro"/>
</dbReference>
<evidence type="ECO:0000256" key="5">
    <source>
        <dbReference type="ARBA" id="ARBA00023015"/>
    </source>
</evidence>
<evidence type="ECO:0000256" key="4">
    <source>
        <dbReference type="ARBA" id="ARBA00022943"/>
    </source>
</evidence>
<comment type="subunit">
    <text evidence="9">Heterodimer with TCF3/isoform E12.</text>
</comment>
<organism evidence="14 15">
    <name type="scientific">Lepidothrix coronata</name>
    <name type="common">blue-crowned manakin</name>
    <dbReference type="NCBI Taxonomy" id="321398"/>
    <lineage>
        <taxon>Eukaryota</taxon>
        <taxon>Metazoa</taxon>
        <taxon>Chordata</taxon>
        <taxon>Craniata</taxon>
        <taxon>Vertebrata</taxon>
        <taxon>Euteleostomi</taxon>
        <taxon>Archelosauria</taxon>
        <taxon>Archosauria</taxon>
        <taxon>Dinosauria</taxon>
        <taxon>Saurischia</taxon>
        <taxon>Theropoda</taxon>
        <taxon>Coelurosauria</taxon>
        <taxon>Aves</taxon>
        <taxon>Neognathae</taxon>
        <taxon>Neoaves</taxon>
        <taxon>Telluraves</taxon>
        <taxon>Australaves</taxon>
        <taxon>Passeriformes</taxon>
        <taxon>Pipridae</taxon>
        <taxon>Lepidothrix</taxon>
    </lineage>
</organism>
<dbReference type="PANTHER" id="PTHR23349">
    <property type="entry name" value="BASIC HELIX-LOOP-HELIX TRANSCRIPTION FACTOR, TWIST"/>
    <property type="match status" value="1"/>
</dbReference>
<evidence type="ECO:0000256" key="9">
    <source>
        <dbReference type="ARBA" id="ARBA00065083"/>
    </source>
</evidence>
<gene>
    <name evidence="15" type="primary">FIGLA</name>
</gene>
<evidence type="ECO:0000256" key="10">
    <source>
        <dbReference type="ARBA" id="ARBA00071496"/>
    </source>
</evidence>
<dbReference type="Proteomes" id="UP000504624">
    <property type="component" value="Unplaced"/>
</dbReference>
<evidence type="ECO:0000313" key="15">
    <source>
        <dbReference type="RefSeq" id="XP_017692764.1"/>
    </source>
</evidence>
<dbReference type="CDD" id="cd11422">
    <property type="entry name" value="bHLH_TS_FIGLA"/>
    <property type="match status" value="1"/>
</dbReference>
<dbReference type="GO" id="GO:0000977">
    <property type="term" value="F:RNA polymerase II transcription regulatory region sequence-specific DNA binding"/>
    <property type="evidence" value="ECO:0007669"/>
    <property type="project" value="TreeGrafter"/>
</dbReference>
<dbReference type="Pfam" id="PF00010">
    <property type="entry name" value="HLH"/>
    <property type="match status" value="1"/>
</dbReference>
<reference evidence="15" key="1">
    <citation type="submission" date="2025-08" db="UniProtKB">
        <authorList>
            <consortium name="RefSeq"/>
        </authorList>
    </citation>
    <scope>IDENTIFICATION</scope>
</reference>
<evidence type="ECO:0000313" key="14">
    <source>
        <dbReference type="Proteomes" id="UP000504624"/>
    </source>
</evidence>
<evidence type="ECO:0000256" key="3">
    <source>
        <dbReference type="ARBA" id="ARBA00022782"/>
    </source>
</evidence>
<feature type="compositionally biased region" description="Pro residues" evidence="12">
    <location>
        <begin position="134"/>
        <end position="159"/>
    </location>
</feature>
<feature type="non-terminal residue" evidence="15">
    <location>
        <position position="1"/>
    </location>
</feature>
<keyword evidence="6" id="KW-0238">DNA-binding</keyword>
<evidence type="ECO:0000256" key="11">
    <source>
        <dbReference type="ARBA" id="ARBA00076899"/>
    </source>
</evidence>
<keyword evidence="3" id="KW-0221">Differentiation</keyword>
<name>A0A6J0J3G2_9PASS</name>
<evidence type="ECO:0000256" key="6">
    <source>
        <dbReference type="ARBA" id="ARBA00023125"/>
    </source>
</evidence>
<protein>
    <recommendedName>
        <fullName evidence="10">Factor in the germline alpha</fullName>
    </recommendedName>
    <alternativeName>
        <fullName evidence="11">Transcription factor FIGa</fullName>
    </alternativeName>
</protein>
<dbReference type="Gene3D" id="4.10.280.10">
    <property type="entry name" value="Helix-loop-helix DNA-binding domain"/>
    <property type="match status" value="1"/>
</dbReference>
<keyword evidence="8" id="KW-0539">Nucleus</keyword>
<dbReference type="InterPro" id="IPR050283">
    <property type="entry name" value="E-box_TF_Regulators"/>
</dbReference>
<dbReference type="InterPro" id="IPR036638">
    <property type="entry name" value="HLH_DNA-bd_sf"/>
</dbReference>
<keyword evidence="5" id="KW-0805">Transcription regulation</keyword>
<evidence type="ECO:0000256" key="1">
    <source>
        <dbReference type="ARBA" id="ARBA00004123"/>
    </source>
</evidence>